<evidence type="ECO:0000313" key="3">
    <source>
        <dbReference type="Proteomes" id="UP001631993"/>
    </source>
</evidence>
<name>A0ABW9IC13_STRGJ</name>
<evidence type="ECO:0000313" key="2">
    <source>
        <dbReference type="EMBL" id="MFM9646051.1"/>
    </source>
</evidence>
<dbReference type="Proteomes" id="UP001631993">
    <property type="component" value="Unassembled WGS sequence"/>
</dbReference>
<dbReference type="InterPro" id="IPR036165">
    <property type="entry name" value="YefM-like_sf"/>
</dbReference>
<evidence type="ECO:0000256" key="1">
    <source>
        <dbReference type="ARBA" id="ARBA00009981"/>
    </source>
</evidence>
<dbReference type="SUPFAM" id="SSF143120">
    <property type="entry name" value="YefM-like"/>
    <property type="match status" value="1"/>
</dbReference>
<comment type="similarity">
    <text evidence="1">Belongs to the phD/YefM antitoxin family.</text>
</comment>
<dbReference type="RefSeq" id="WP_266462595.1">
    <property type="nucleotide sequence ID" value="NZ_JBJVMW010000002.1"/>
</dbReference>
<gene>
    <name evidence="2" type="ORF">ACKI1S_07865</name>
</gene>
<sequence>MATDSSQSEVVPLRALNQPSKIAEQVEAGATLIVTRNGRPIMGIVPIERLDEPVHQFRTDPMGDLDIPDLDLPPVTDEEIGATLRGMGGGLDD</sequence>
<dbReference type="EMBL" id="JBJVNE010000003">
    <property type="protein sequence ID" value="MFM9646051.1"/>
    <property type="molecule type" value="Genomic_DNA"/>
</dbReference>
<organism evidence="2 3">
    <name type="scientific">Streptomyces galilaeus</name>
    <dbReference type="NCBI Taxonomy" id="33899"/>
    <lineage>
        <taxon>Bacteria</taxon>
        <taxon>Bacillati</taxon>
        <taxon>Actinomycetota</taxon>
        <taxon>Actinomycetes</taxon>
        <taxon>Kitasatosporales</taxon>
        <taxon>Streptomycetaceae</taxon>
        <taxon>Streptomyces</taxon>
    </lineage>
</organism>
<accession>A0ABW9IC13</accession>
<proteinExistence type="inferred from homology"/>
<reference evidence="2 3" key="1">
    <citation type="submission" date="2024-12" db="EMBL/GenBank/DDBJ databases">
        <title>Forecasting of Potato common scab and diversities of Pathogenic streptomyces spp. in china.</title>
        <authorList>
            <person name="Handique U."/>
            <person name="Wu J."/>
        </authorList>
    </citation>
    <scope>NUCLEOTIDE SEQUENCE [LARGE SCALE GENOMIC DNA]</scope>
    <source>
        <strain evidence="2 3">ZRIMU1585</strain>
    </source>
</reference>
<comment type="caution">
    <text evidence="2">The sequence shown here is derived from an EMBL/GenBank/DDBJ whole genome shotgun (WGS) entry which is preliminary data.</text>
</comment>
<keyword evidence="3" id="KW-1185">Reference proteome</keyword>
<protein>
    <submittedName>
        <fullName evidence="2">Type II toxin-antitoxin system Phd/YefM family antitoxin</fullName>
    </submittedName>
</protein>